<dbReference type="PRINTS" id="PR00032">
    <property type="entry name" value="HTHARAC"/>
</dbReference>
<dbReference type="PANTHER" id="PTHR46796:SF7">
    <property type="entry name" value="ARAC FAMILY TRANSCRIPTIONAL REGULATOR"/>
    <property type="match status" value="1"/>
</dbReference>
<dbReference type="GO" id="GO:0043565">
    <property type="term" value="F:sequence-specific DNA binding"/>
    <property type="evidence" value="ECO:0007669"/>
    <property type="project" value="InterPro"/>
</dbReference>
<dbReference type="InterPro" id="IPR009057">
    <property type="entry name" value="Homeodomain-like_sf"/>
</dbReference>
<dbReference type="InterPro" id="IPR018060">
    <property type="entry name" value="HTH_AraC"/>
</dbReference>
<evidence type="ECO:0000256" key="2">
    <source>
        <dbReference type="ARBA" id="ARBA00023125"/>
    </source>
</evidence>
<dbReference type="OrthoDB" id="241790at2"/>
<dbReference type="SUPFAM" id="SSF51182">
    <property type="entry name" value="RmlC-like cupins"/>
    <property type="match status" value="1"/>
</dbReference>
<sequence length="333" mass="36077">MTSVGADHDRDAAAPDRSAALAEAIAQVQLSGAMFLHGEYTEPWAYESLPTQDATAVLAPGATRIVIFHVVVSGSCWVEAGSHKVWAHEGDVIVMPYNDQHRMGGHEDAELVPITQLVAPPPWDSLPHIVHGLGGARSELVCGYLVCDDRLFDPRMRVFPPVFVVSPPEGPARSWVRASSDLVLQQTSQVGDDRLAAPTDVPQLLLREVLKLHLAGAPATDTGWLGALHDPVVAPALAAIHGDPARKWTLADLAREATVSSTVLDERFRSVLGLAPIRYLTGWRMHVAEDLLRSTTLPVTVVARRVGYESEEAFSRAFKRDHGTAPSVWRVTG</sequence>
<protein>
    <submittedName>
        <fullName evidence="5">AraC family transcriptional regulator</fullName>
    </submittedName>
</protein>
<comment type="caution">
    <text evidence="5">The sequence shown here is derived from an EMBL/GenBank/DDBJ whole genome shotgun (WGS) entry which is preliminary data.</text>
</comment>
<dbReference type="PANTHER" id="PTHR46796">
    <property type="entry name" value="HTH-TYPE TRANSCRIPTIONAL ACTIVATOR RHAS-RELATED"/>
    <property type="match status" value="1"/>
</dbReference>
<gene>
    <name evidence="5" type="ORF">ESP70_013685</name>
</gene>
<name>A0A5M4FA46_9ACTN</name>
<evidence type="ECO:0000256" key="1">
    <source>
        <dbReference type="ARBA" id="ARBA00023015"/>
    </source>
</evidence>
<dbReference type="InterPro" id="IPR020449">
    <property type="entry name" value="Tscrpt_reg_AraC-type_HTH"/>
</dbReference>
<dbReference type="InterPro" id="IPR018062">
    <property type="entry name" value="HTH_AraC-typ_CS"/>
</dbReference>
<dbReference type="SMART" id="SM00342">
    <property type="entry name" value="HTH_ARAC"/>
    <property type="match status" value="1"/>
</dbReference>
<feature type="domain" description="HTH araC/xylS-type" evidence="4">
    <location>
        <begin position="234"/>
        <end position="332"/>
    </location>
</feature>
<dbReference type="AlphaFoldDB" id="A0A5M4FA46"/>
<accession>A0A5M4FA46</accession>
<evidence type="ECO:0000256" key="3">
    <source>
        <dbReference type="ARBA" id="ARBA00023163"/>
    </source>
</evidence>
<evidence type="ECO:0000313" key="6">
    <source>
        <dbReference type="Proteomes" id="UP000380867"/>
    </source>
</evidence>
<dbReference type="EMBL" id="SDPQ02000003">
    <property type="protein sequence ID" value="KAA1395221.1"/>
    <property type="molecule type" value="Genomic_DNA"/>
</dbReference>
<dbReference type="RefSeq" id="WP_149689888.1">
    <property type="nucleotide sequence ID" value="NZ_SDPQ02000003.1"/>
</dbReference>
<dbReference type="PROSITE" id="PS00041">
    <property type="entry name" value="HTH_ARAC_FAMILY_1"/>
    <property type="match status" value="1"/>
</dbReference>
<dbReference type="PROSITE" id="PS01124">
    <property type="entry name" value="HTH_ARAC_FAMILY_2"/>
    <property type="match status" value="1"/>
</dbReference>
<dbReference type="Pfam" id="PF12833">
    <property type="entry name" value="HTH_18"/>
    <property type="match status" value="1"/>
</dbReference>
<evidence type="ECO:0000259" key="4">
    <source>
        <dbReference type="PROSITE" id="PS01124"/>
    </source>
</evidence>
<reference evidence="5" key="1">
    <citation type="submission" date="2019-09" db="EMBL/GenBank/DDBJ databases">
        <authorList>
            <person name="Li J."/>
        </authorList>
    </citation>
    <scope>NUCLEOTIDE SEQUENCE [LARGE SCALE GENOMIC DNA]</scope>
    <source>
        <strain evidence="5">JCM 14732</strain>
    </source>
</reference>
<dbReference type="GO" id="GO:0003700">
    <property type="term" value="F:DNA-binding transcription factor activity"/>
    <property type="evidence" value="ECO:0007669"/>
    <property type="project" value="InterPro"/>
</dbReference>
<dbReference type="InterPro" id="IPR050204">
    <property type="entry name" value="AraC_XylS_family_regulators"/>
</dbReference>
<keyword evidence="1" id="KW-0805">Transcription regulation</keyword>
<proteinExistence type="predicted"/>
<dbReference type="InterPro" id="IPR011051">
    <property type="entry name" value="RmlC_Cupin_sf"/>
</dbReference>
<dbReference type="Proteomes" id="UP000380867">
    <property type="component" value="Unassembled WGS sequence"/>
</dbReference>
<dbReference type="Gene3D" id="1.10.10.60">
    <property type="entry name" value="Homeodomain-like"/>
    <property type="match status" value="1"/>
</dbReference>
<keyword evidence="6" id="KW-1185">Reference proteome</keyword>
<dbReference type="SUPFAM" id="SSF46689">
    <property type="entry name" value="Homeodomain-like"/>
    <property type="match status" value="2"/>
</dbReference>
<evidence type="ECO:0000313" key="5">
    <source>
        <dbReference type="EMBL" id="KAA1395221.1"/>
    </source>
</evidence>
<keyword evidence="3" id="KW-0804">Transcription</keyword>
<organism evidence="5 6">
    <name type="scientific">Aeromicrobium ginsengisoli</name>
    <dbReference type="NCBI Taxonomy" id="363867"/>
    <lineage>
        <taxon>Bacteria</taxon>
        <taxon>Bacillati</taxon>
        <taxon>Actinomycetota</taxon>
        <taxon>Actinomycetes</taxon>
        <taxon>Propionibacteriales</taxon>
        <taxon>Nocardioidaceae</taxon>
        <taxon>Aeromicrobium</taxon>
    </lineage>
</organism>
<dbReference type="InterPro" id="IPR032783">
    <property type="entry name" value="AraC_lig"/>
</dbReference>
<dbReference type="Pfam" id="PF12852">
    <property type="entry name" value="Cupin_6"/>
    <property type="match status" value="1"/>
</dbReference>
<keyword evidence="2" id="KW-0238">DNA-binding</keyword>